<dbReference type="PANTHER" id="PTHR35279:SF1">
    <property type="entry name" value="ARABINANASE_LEVANSUCRASE_INVERTASE"/>
    <property type="match status" value="1"/>
</dbReference>
<dbReference type="SUPFAM" id="SSF75005">
    <property type="entry name" value="Arabinanase/levansucrase/invertase"/>
    <property type="match status" value="2"/>
</dbReference>
<protein>
    <submittedName>
        <fullName evidence="1">Glycosylase</fullName>
    </submittedName>
</protein>
<proteinExistence type="predicted"/>
<organism evidence="1 2">
    <name type="scientific">Aquirufa rosea</name>
    <dbReference type="NCBI Taxonomy" id="2509241"/>
    <lineage>
        <taxon>Bacteria</taxon>
        <taxon>Pseudomonadati</taxon>
        <taxon>Bacteroidota</taxon>
        <taxon>Cytophagia</taxon>
        <taxon>Cytophagales</taxon>
        <taxon>Flectobacillaceae</taxon>
        <taxon>Aquirufa</taxon>
    </lineage>
</organism>
<dbReference type="PANTHER" id="PTHR35279">
    <property type="match status" value="1"/>
</dbReference>
<comment type="caution">
    <text evidence="1">The sequence shown here is derived from an EMBL/GenBank/DDBJ whole genome shotgun (WGS) entry which is preliminary data.</text>
</comment>
<sequence length="298" mass="34670">MKSFLARFLFISSLLGTNDLYSQGLFPEVLVKFTPLVNGPIFSGTQMNTWDEQIRERGFILKEKNTYHLWFTGYSKNRNIMNLGYATSKDGIHWNRHAANPIQSESWIEDVFVIKKGKQYFMFAEGKGDTTHLLVSQNKIKWKELGNLKIYQTNGKPIKPGAFGTPCVIYTKGNYYLFYERDDQGIWLAKSKNLKDWVNVQDNPVLKMGPETYDKFGVAMNHVIQYKGLYYGYYHATAYQDWREWSSNVAVSKDLIHWTKYPDNPLVGNNQSSNIIVPFGNKFRMYTMHAQVHVYQSK</sequence>
<dbReference type="RefSeq" id="WP_129027068.1">
    <property type="nucleotide sequence ID" value="NZ_SDHY01000004.1"/>
</dbReference>
<dbReference type="Proteomes" id="UP000289455">
    <property type="component" value="Unassembled WGS sequence"/>
</dbReference>
<keyword evidence="2" id="KW-1185">Reference proteome</keyword>
<reference evidence="1 2" key="1">
    <citation type="submission" date="2019-01" db="EMBL/GenBank/DDBJ databases">
        <title>Cytophagaceae bacterium strain CAR-16.</title>
        <authorList>
            <person name="Chen W.-M."/>
        </authorList>
    </citation>
    <scope>NUCLEOTIDE SEQUENCE [LARGE SCALE GENOMIC DNA]</scope>
    <source>
        <strain evidence="1 2">CAR-16</strain>
    </source>
</reference>
<dbReference type="AlphaFoldDB" id="A0A4Q1BZ09"/>
<evidence type="ECO:0000313" key="2">
    <source>
        <dbReference type="Proteomes" id="UP000289455"/>
    </source>
</evidence>
<gene>
    <name evidence="1" type="ORF">ESB04_07225</name>
</gene>
<dbReference type="OrthoDB" id="2534034at2"/>
<evidence type="ECO:0000313" key="1">
    <source>
        <dbReference type="EMBL" id="RXK48743.1"/>
    </source>
</evidence>
<name>A0A4Q1BZ09_9BACT</name>
<accession>A0A4Q1BZ09</accession>
<dbReference type="Gene3D" id="2.115.10.20">
    <property type="entry name" value="Glycosyl hydrolase domain, family 43"/>
    <property type="match status" value="2"/>
</dbReference>
<dbReference type="EMBL" id="SDHY01000004">
    <property type="protein sequence ID" value="RXK48743.1"/>
    <property type="molecule type" value="Genomic_DNA"/>
</dbReference>
<dbReference type="InterPro" id="IPR023296">
    <property type="entry name" value="Glyco_hydro_beta-prop_sf"/>
</dbReference>